<evidence type="ECO:0000313" key="5">
    <source>
        <dbReference type="EMBL" id="WWC58247.1"/>
    </source>
</evidence>
<evidence type="ECO:0000256" key="1">
    <source>
        <dbReference type="ARBA" id="ARBA00004496"/>
    </source>
</evidence>
<dbReference type="AlphaFoldDB" id="A0AAJ8KIR2"/>
<sequence>MQATSCYAPYMSSEASIACQPLKVRGTLVITQGAPLGCATFTGGAEIWLSVIRNALNPHLKTSNSPPTARKNQRNRRAMFKKFNPKEDVSSSTSLKSSVQRNIRSSLLTQLPFLSQPAYRDPSLAAAPPVAASEEAAPAAAAEAEEETGGGKKGGKKGGKSKGKGGKGKDKEEKKDEEGNTEGDAAATVIDEIWPKKEALGLTKCHDRISIFTVQTVPLFFQHFDGPFVPTLKLLHKYPDMLPHVQIDRGAIKFLLAGANMMAPGLLSAGGKLPDNLPKDEIVAIHAEGKEHACGIGKLIASSEEIKKAGKGVAVEVICWIGDDLWKVDTIGL</sequence>
<dbReference type="PANTHER" id="PTHR22798:SF0">
    <property type="entry name" value="MALIGNANT T-CELL-AMPLIFIED SEQUENCE 1"/>
    <property type="match status" value="1"/>
</dbReference>
<dbReference type="FunFam" id="3.10.400.20:FF:000005">
    <property type="entry name" value="Unplaced genomic scaffold supercont1.1, whole genome shotgun sequence"/>
    <property type="match status" value="1"/>
</dbReference>
<evidence type="ECO:0000259" key="4">
    <source>
        <dbReference type="SMART" id="SM00359"/>
    </source>
</evidence>
<dbReference type="PANTHER" id="PTHR22798">
    <property type="entry name" value="MCT-1 PROTEIN"/>
    <property type="match status" value="1"/>
</dbReference>
<dbReference type="Pfam" id="PF01472">
    <property type="entry name" value="PUA"/>
    <property type="match status" value="1"/>
</dbReference>
<dbReference type="SMART" id="SM00359">
    <property type="entry name" value="PUA"/>
    <property type="match status" value="1"/>
</dbReference>
<dbReference type="NCBIfam" id="TIGR00451">
    <property type="entry name" value="unchar_dom_2"/>
    <property type="match status" value="1"/>
</dbReference>
<dbReference type="Proteomes" id="UP000078595">
    <property type="component" value="Chromosome 1"/>
</dbReference>
<organism evidence="5 6">
    <name type="scientific">Kwoniella dejecticola CBS 10117</name>
    <dbReference type="NCBI Taxonomy" id="1296121"/>
    <lineage>
        <taxon>Eukaryota</taxon>
        <taxon>Fungi</taxon>
        <taxon>Dikarya</taxon>
        <taxon>Basidiomycota</taxon>
        <taxon>Agaricomycotina</taxon>
        <taxon>Tremellomycetes</taxon>
        <taxon>Tremellales</taxon>
        <taxon>Cryptococcaceae</taxon>
        <taxon>Kwoniella</taxon>
    </lineage>
</organism>
<keyword evidence="2" id="KW-0963">Cytoplasm</keyword>
<dbReference type="InterPro" id="IPR016437">
    <property type="entry name" value="MCT-1/Tma20"/>
</dbReference>
<feature type="compositionally biased region" description="Basic residues" evidence="3">
    <location>
        <begin position="153"/>
        <end position="166"/>
    </location>
</feature>
<feature type="domain" description="PUA" evidence="4">
    <location>
        <begin position="243"/>
        <end position="322"/>
    </location>
</feature>
<dbReference type="RefSeq" id="XP_018266809.2">
    <property type="nucleotide sequence ID" value="XM_018404155.2"/>
</dbReference>
<evidence type="ECO:0000256" key="2">
    <source>
        <dbReference type="ARBA" id="ARBA00022490"/>
    </source>
</evidence>
<dbReference type="InterPro" id="IPR002478">
    <property type="entry name" value="PUA"/>
</dbReference>
<dbReference type="Gene3D" id="3.10.400.20">
    <property type="match status" value="1"/>
</dbReference>
<gene>
    <name evidence="5" type="ORF">I303_100785</name>
</gene>
<dbReference type="InterPro" id="IPR041366">
    <property type="entry name" value="Pre-PUA"/>
</dbReference>
<protein>
    <recommendedName>
        <fullName evidence="4">PUA domain-containing protein</fullName>
    </recommendedName>
</protein>
<dbReference type="KEGG" id="kdj:28964486"/>
<feature type="compositionally biased region" description="Basic and acidic residues" evidence="3">
    <location>
        <begin position="167"/>
        <end position="178"/>
    </location>
</feature>
<dbReference type="CDD" id="cd21155">
    <property type="entry name" value="PUA_MCTS-1-like"/>
    <property type="match status" value="1"/>
</dbReference>
<feature type="compositionally biased region" description="Low complexity" evidence="3">
    <location>
        <begin position="125"/>
        <end position="142"/>
    </location>
</feature>
<reference evidence="5" key="1">
    <citation type="submission" date="2013-07" db="EMBL/GenBank/DDBJ databases">
        <authorList>
            <consortium name="The Broad Institute Genome Sequencing Platform"/>
            <person name="Cuomo C."/>
            <person name="Litvintseva A."/>
            <person name="Chen Y."/>
            <person name="Heitman J."/>
            <person name="Sun S."/>
            <person name="Springer D."/>
            <person name="Dromer F."/>
            <person name="Young S.K."/>
            <person name="Zeng Q."/>
            <person name="Gargeya S."/>
            <person name="Fitzgerald M."/>
            <person name="Abouelleil A."/>
            <person name="Alvarado L."/>
            <person name="Berlin A.M."/>
            <person name="Chapman S.B."/>
            <person name="Dewar J."/>
            <person name="Goldberg J."/>
            <person name="Griggs A."/>
            <person name="Gujja S."/>
            <person name="Hansen M."/>
            <person name="Howarth C."/>
            <person name="Imamovic A."/>
            <person name="Larimer J."/>
            <person name="McCowan C."/>
            <person name="Murphy C."/>
            <person name="Pearson M."/>
            <person name="Priest M."/>
            <person name="Roberts A."/>
            <person name="Saif S."/>
            <person name="Shea T."/>
            <person name="Sykes S."/>
            <person name="Wortman J."/>
            <person name="Nusbaum C."/>
            <person name="Birren B."/>
        </authorList>
    </citation>
    <scope>NUCLEOTIDE SEQUENCE</scope>
    <source>
        <strain evidence="5">CBS 10117</strain>
    </source>
</reference>
<dbReference type="EMBL" id="CP144530">
    <property type="protein sequence ID" value="WWC58247.1"/>
    <property type="molecule type" value="Genomic_DNA"/>
</dbReference>
<evidence type="ECO:0000313" key="6">
    <source>
        <dbReference type="Proteomes" id="UP000078595"/>
    </source>
</evidence>
<proteinExistence type="predicted"/>
<comment type="subcellular location">
    <subcellularLocation>
        <location evidence="1">Cytoplasm</location>
    </subcellularLocation>
</comment>
<reference evidence="5" key="2">
    <citation type="submission" date="2024-02" db="EMBL/GenBank/DDBJ databases">
        <title>Comparative genomics of Cryptococcus and Kwoniella reveals pathogenesis evolution and contrasting modes of karyotype evolution via chromosome fusion or intercentromeric recombination.</title>
        <authorList>
            <person name="Coelho M.A."/>
            <person name="David-Palma M."/>
            <person name="Shea T."/>
            <person name="Bowers K."/>
            <person name="McGinley-Smith S."/>
            <person name="Mohammad A.W."/>
            <person name="Gnirke A."/>
            <person name="Yurkov A.M."/>
            <person name="Nowrousian M."/>
            <person name="Sun S."/>
            <person name="Cuomo C.A."/>
            <person name="Heitman J."/>
        </authorList>
    </citation>
    <scope>NUCLEOTIDE SEQUENCE</scope>
    <source>
        <strain evidence="5">CBS 10117</strain>
    </source>
</reference>
<dbReference type="GO" id="GO:0001731">
    <property type="term" value="P:formation of translation preinitiation complex"/>
    <property type="evidence" value="ECO:0007669"/>
    <property type="project" value="TreeGrafter"/>
</dbReference>
<accession>A0AAJ8KIR2</accession>
<dbReference type="SUPFAM" id="SSF88697">
    <property type="entry name" value="PUA domain-like"/>
    <property type="match status" value="1"/>
</dbReference>
<dbReference type="PROSITE" id="PS50890">
    <property type="entry name" value="PUA"/>
    <property type="match status" value="1"/>
</dbReference>
<feature type="region of interest" description="Disordered" evidence="3">
    <location>
        <begin position="125"/>
        <end position="183"/>
    </location>
</feature>
<name>A0AAJ8KIR2_9TREE</name>
<dbReference type="GO" id="GO:0003723">
    <property type="term" value="F:RNA binding"/>
    <property type="evidence" value="ECO:0007669"/>
    <property type="project" value="InterPro"/>
</dbReference>
<dbReference type="GO" id="GO:0005737">
    <property type="term" value="C:cytoplasm"/>
    <property type="evidence" value="ECO:0007669"/>
    <property type="project" value="UniProtKB-SubCell"/>
</dbReference>
<dbReference type="InterPro" id="IPR015947">
    <property type="entry name" value="PUA-like_sf"/>
</dbReference>
<dbReference type="InterPro" id="IPR004521">
    <property type="entry name" value="Uncharacterised_CHP00451"/>
</dbReference>
<dbReference type="Pfam" id="PF17832">
    <property type="entry name" value="Pre-PUA"/>
    <property type="match status" value="1"/>
</dbReference>
<keyword evidence="6" id="KW-1185">Reference proteome</keyword>
<evidence type="ECO:0000256" key="3">
    <source>
        <dbReference type="SAM" id="MobiDB-lite"/>
    </source>
</evidence>
<dbReference type="GeneID" id="28964486"/>